<dbReference type="SMART" id="SM00881">
    <property type="entry name" value="CoA_binding"/>
    <property type="match status" value="1"/>
</dbReference>
<dbReference type="AlphaFoldDB" id="A0A094SRD4"/>
<dbReference type="Pfam" id="PF13380">
    <property type="entry name" value="CoA_binding_2"/>
    <property type="match status" value="1"/>
</dbReference>
<accession>A0A094SRD4</accession>
<dbReference type="Gene3D" id="3.40.50.720">
    <property type="entry name" value="NAD(P)-binding Rossmann-like Domain"/>
    <property type="match status" value="1"/>
</dbReference>
<dbReference type="SUPFAM" id="SSF51735">
    <property type="entry name" value="NAD(P)-binding Rossmann-fold domains"/>
    <property type="match status" value="1"/>
</dbReference>
<gene>
    <name evidence="2" type="ORF">GM51_2775</name>
</gene>
<evidence type="ECO:0000259" key="1">
    <source>
        <dbReference type="SMART" id="SM00881"/>
    </source>
</evidence>
<proteinExistence type="predicted"/>
<reference evidence="2" key="1">
    <citation type="submission" date="2014-06" db="EMBL/GenBank/DDBJ databases">
        <title>Key roles for freshwater Actinobacteria revealed by deep metagenomic sequencing.</title>
        <authorList>
            <person name="Ghai R."/>
            <person name="Mizuno C.M."/>
            <person name="Picazo A."/>
            <person name="Camacho A."/>
            <person name="Rodriguez-Valera F."/>
        </authorList>
    </citation>
    <scope>NUCLEOTIDE SEQUENCE</scope>
</reference>
<sequence>MKLGLPLVGNLGLWGAQISQEEDIKTILGLKTWAIVGLANNPERAAFGVSKLLQIKGHRIVPVYPRAETVHGEVGYKTLTEIPFEIDVVDCFVNSNLVGKVVDEAITIGAKAVWLQLDVIDHEAIDRAKAAGLLTVMDRCPAIEYQKNG</sequence>
<dbReference type="InterPro" id="IPR003781">
    <property type="entry name" value="CoA-bd"/>
</dbReference>
<dbReference type="PANTHER" id="PTHR33303:SF2">
    <property type="entry name" value="COA-BINDING DOMAIN-CONTAINING PROTEIN"/>
    <property type="match status" value="1"/>
</dbReference>
<feature type="domain" description="CoA-binding" evidence="1">
    <location>
        <begin position="27"/>
        <end position="119"/>
    </location>
</feature>
<organism evidence="2">
    <name type="scientific">freshwater metagenome</name>
    <dbReference type="NCBI Taxonomy" id="449393"/>
    <lineage>
        <taxon>unclassified sequences</taxon>
        <taxon>metagenomes</taxon>
        <taxon>ecological metagenomes</taxon>
    </lineage>
</organism>
<name>A0A094SRD4_9ZZZZ</name>
<comment type="caution">
    <text evidence="2">The sequence shown here is derived from an EMBL/GenBank/DDBJ whole genome shotgun (WGS) entry which is preliminary data.</text>
</comment>
<dbReference type="EMBL" id="JNSL01000009">
    <property type="protein sequence ID" value="KGA21308.1"/>
    <property type="molecule type" value="Genomic_DNA"/>
</dbReference>
<dbReference type="InterPro" id="IPR036291">
    <property type="entry name" value="NAD(P)-bd_dom_sf"/>
</dbReference>
<protein>
    <recommendedName>
        <fullName evidence="1">CoA-binding domain-containing protein</fullName>
    </recommendedName>
</protein>
<evidence type="ECO:0000313" key="2">
    <source>
        <dbReference type="EMBL" id="KGA21308.1"/>
    </source>
</evidence>
<dbReference type="PANTHER" id="PTHR33303">
    <property type="entry name" value="CYTOPLASMIC PROTEIN-RELATED"/>
    <property type="match status" value="1"/>
</dbReference>